<dbReference type="Proteomes" id="UP000670092">
    <property type="component" value="Unassembled WGS sequence"/>
</dbReference>
<reference evidence="1 2" key="1">
    <citation type="submission" date="2021-01" db="EMBL/GenBank/DDBJ databases">
        <title>Chromosome-level genome assembly of a human fungal pathogen reveals clustering of transcriptionally co-regulated genes.</title>
        <authorList>
            <person name="Voorhies M."/>
            <person name="Cohen S."/>
            <person name="Shea T.P."/>
            <person name="Petrus S."/>
            <person name="Munoz J.F."/>
            <person name="Poplawski S."/>
            <person name="Goldman W.E."/>
            <person name="Michael T."/>
            <person name="Cuomo C.A."/>
            <person name="Sil A."/>
            <person name="Beyhan S."/>
        </authorList>
    </citation>
    <scope>NUCLEOTIDE SEQUENCE [LARGE SCALE GENOMIC DNA]</scope>
    <source>
        <strain evidence="1 2">G184AR</strain>
    </source>
</reference>
<dbReference type="EMBL" id="JAEVHI010000003">
    <property type="protein sequence ID" value="KAG5295584.1"/>
    <property type="molecule type" value="Genomic_DNA"/>
</dbReference>
<sequence>MITDDSHERAKYGKLCLFPLPLDSFFRFFRDAGDFSSSLPTLVWKTPRELGERERLRQKTTEVSLIESPENAATASCSALGHLRGLTSTFGPGGLWVMRGWIRGSRRRSAKILTASVELTAIVAALFLGPELDSWQCTRGRRLATIMG</sequence>
<name>A0A8H7YNF6_AJECA</name>
<dbReference type="AlphaFoldDB" id="A0A8H7YNF6"/>
<accession>A0A8H7YNF6</accession>
<evidence type="ECO:0000313" key="2">
    <source>
        <dbReference type="Proteomes" id="UP000670092"/>
    </source>
</evidence>
<gene>
    <name evidence="1" type="ORF">I7I52_05893</name>
</gene>
<protein>
    <submittedName>
        <fullName evidence="1">Uncharacterized protein</fullName>
    </submittedName>
</protein>
<organism evidence="1 2">
    <name type="scientific">Ajellomyces capsulatus</name>
    <name type="common">Darling's disease fungus</name>
    <name type="synonym">Histoplasma capsulatum</name>
    <dbReference type="NCBI Taxonomy" id="5037"/>
    <lineage>
        <taxon>Eukaryota</taxon>
        <taxon>Fungi</taxon>
        <taxon>Dikarya</taxon>
        <taxon>Ascomycota</taxon>
        <taxon>Pezizomycotina</taxon>
        <taxon>Eurotiomycetes</taxon>
        <taxon>Eurotiomycetidae</taxon>
        <taxon>Onygenales</taxon>
        <taxon>Ajellomycetaceae</taxon>
        <taxon>Histoplasma</taxon>
    </lineage>
</organism>
<evidence type="ECO:0000313" key="1">
    <source>
        <dbReference type="EMBL" id="KAG5295584.1"/>
    </source>
</evidence>
<dbReference type="VEuPathDB" id="FungiDB:I7I52_05893"/>
<comment type="caution">
    <text evidence="1">The sequence shown here is derived from an EMBL/GenBank/DDBJ whole genome shotgun (WGS) entry which is preliminary data.</text>
</comment>
<proteinExistence type="predicted"/>